<organism evidence="2 3">
    <name type="scientific">Blautia celeris</name>
    <dbReference type="NCBI Taxonomy" id="2763026"/>
    <lineage>
        <taxon>Bacteria</taxon>
        <taxon>Bacillati</taxon>
        <taxon>Bacillota</taxon>
        <taxon>Clostridia</taxon>
        <taxon>Lachnospirales</taxon>
        <taxon>Lachnospiraceae</taxon>
        <taxon>Blautia</taxon>
    </lineage>
</organism>
<evidence type="ECO:0000313" key="3">
    <source>
        <dbReference type="Proteomes" id="UP000654573"/>
    </source>
</evidence>
<evidence type="ECO:0000256" key="1">
    <source>
        <dbReference type="SAM" id="Phobius"/>
    </source>
</evidence>
<feature type="transmembrane region" description="Helical" evidence="1">
    <location>
        <begin position="171"/>
        <end position="191"/>
    </location>
</feature>
<feature type="transmembrane region" description="Helical" evidence="1">
    <location>
        <begin position="47"/>
        <end position="70"/>
    </location>
</feature>
<feature type="transmembrane region" description="Helical" evidence="1">
    <location>
        <begin position="12"/>
        <end position="35"/>
    </location>
</feature>
<gene>
    <name evidence="2" type="ORF">H8S76_14800</name>
</gene>
<keyword evidence="1" id="KW-1133">Transmembrane helix</keyword>
<keyword evidence="3" id="KW-1185">Reference proteome</keyword>
<proteinExistence type="predicted"/>
<dbReference type="EMBL" id="JACOOU010000006">
    <property type="protein sequence ID" value="MBC5673514.1"/>
    <property type="molecule type" value="Genomic_DNA"/>
</dbReference>
<feature type="transmembrane region" description="Helical" evidence="1">
    <location>
        <begin position="136"/>
        <end position="159"/>
    </location>
</feature>
<reference evidence="2 3" key="1">
    <citation type="submission" date="2020-08" db="EMBL/GenBank/DDBJ databases">
        <title>Genome public.</title>
        <authorList>
            <person name="Liu C."/>
            <person name="Sun Q."/>
        </authorList>
    </citation>
    <scope>NUCLEOTIDE SEQUENCE [LARGE SCALE GENOMIC DNA]</scope>
    <source>
        <strain evidence="2 3">NSJ-34</strain>
    </source>
</reference>
<comment type="caution">
    <text evidence="2">The sequence shown here is derived from an EMBL/GenBank/DDBJ whole genome shotgun (WGS) entry which is preliminary data.</text>
</comment>
<keyword evidence="1" id="KW-0472">Membrane</keyword>
<evidence type="ECO:0000313" key="2">
    <source>
        <dbReference type="EMBL" id="MBC5673514.1"/>
    </source>
</evidence>
<keyword evidence="1" id="KW-0812">Transmembrane</keyword>
<sequence length="193" mass="21498">MGMISYDSYLKQIFLGNILLIVCCAFYLAWWMLAFRPENAVKGMKSGWLLIPAAVPGILSVVVILRGMGVENRSRELFSDSIVLWGGIAVYFLLTAVTLFFFKRPLTTELILIVGWVMLTLAEINALYAYQSFTWGIAAVFIAVTGIAAVISLICYVRYYHLDSRAGFYDGMVPLLMAALVMLGLTVVMAVRR</sequence>
<name>A0ABR7FE81_9FIRM</name>
<protein>
    <submittedName>
        <fullName evidence="2">Uncharacterized protein</fullName>
    </submittedName>
</protein>
<feature type="transmembrane region" description="Helical" evidence="1">
    <location>
        <begin position="109"/>
        <end position="130"/>
    </location>
</feature>
<dbReference type="RefSeq" id="WP_054351201.1">
    <property type="nucleotide sequence ID" value="NZ_JACOOU010000006.1"/>
</dbReference>
<accession>A0ABR7FE81</accession>
<feature type="transmembrane region" description="Helical" evidence="1">
    <location>
        <begin position="82"/>
        <end position="102"/>
    </location>
</feature>
<dbReference type="Proteomes" id="UP000654573">
    <property type="component" value="Unassembled WGS sequence"/>
</dbReference>